<dbReference type="EMBL" id="UYSU01045147">
    <property type="protein sequence ID" value="VDM05124.1"/>
    <property type="molecule type" value="Genomic_DNA"/>
</dbReference>
<reference evidence="1 2" key="2">
    <citation type="submission" date="2018-11" db="EMBL/GenBank/DDBJ databases">
        <authorList>
            <consortium name="Pathogen Informatics"/>
        </authorList>
    </citation>
    <scope>NUCLEOTIDE SEQUENCE [LARGE SCALE GENOMIC DNA]</scope>
    <source>
        <strain evidence="1 2">NST_G2</strain>
    </source>
</reference>
<evidence type="ECO:0000313" key="1">
    <source>
        <dbReference type="EMBL" id="VDM05124.1"/>
    </source>
</evidence>
<organism evidence="3">
    <name type="scientific">Schistocephalus solidus</name>
    <name type="common">Tapeworm</name>
    <dbReference type="NCBI Taxonomy" id="70667"/>
    <lineage>
        <taxon>Eukaryota</taxon>
        <taxon>Metazoa</taxon>
        <taxon>Spiralia</taxon>
        <taxon>Lophotrochozoa</taxon>
        <taxon>Platyhelminthes</taxon>
        <taxon>Cestoda</taxon>
        <taxon>Eucestoda</taxon>
        <taxon>Diphyllobothriidea</taxon>
        <taxon>Diphyllobothriidae</taxon>
        <taxon>Schistocephalus</taxon>
    </lineage>
</organism>
<dbReference type="Proteomes" id="UP000275846">
    <property type="component" value="Unassembled WGS sequence"/>
</dbReference>
<accession>A0A183TQJ0</accession>
<dbReference type="AlphaFoldDB" id="A0A183TQJ0"/>
<reference evidence="3" key="1">
    <citation type="submission" date="2016-06" db="UniProtKB">
        <authorList>
            <consortium name="WormBaseParasite"/>
        </authorList>
    </citation>
    <scope>IDENTIFICATION</scope>
</reference>
<protein>
    <submittedName>
        <fullName evidence="3">WWE domain-containing protein</fullName>
    </submittedName>
</protein>
<sequence>MNPSTWEEFAESRLAWEIFVKTGSAIYEVNRIAAAMAKGAAPKSPAPRINTNNFQALSTFPRFQRTFRARIGLVGHL</sequence>
<evidence type="ECO:0000313" key="2">
    <source>
        <dbReference type="Proteomes" id="UP000275846"/>
    </source>
</evidence>
<evidence type="ECO:0000313" key="3">
    <source>
        <dbReference type="WBParaSite" id="SSLN_0001945201-mRNA-1"/>
    </source>
</evidence>
<name>A0A183TQJ0_SCHSO</name>
<keyword evidence="2" id="KW-1185">Reference proteome</keyword>
<dbReference type="WBParaSite" id="SSLN_0001945201-mRNA-1">
    <property type="protein sequence ID" value="SSLN_0001945201-mRNA-1"/>
    <property type="gene ID" value="SSLN_0001945201"/>
</dbReference>
<gene>
    <name evidence="1" type="ORF">SSLN_LOCUS18738</name>
</gene>
<proteinExistence type="predicted"/>